<evidence type="ECO:0000313" key="2">
    <source>
        <dbReference type="Proteomes" id="UP000218334"/>
    </source>
</evidence>
<gene>
    <name evidence="1" type="ORF">ARMSODRAFT_1014268</name>
</gene>
<keyword evidence="2" id="KW-1185">Reference proteome</keyword>
<proteinExistence type="predicted"/>
<reference evidence="2" key="1">
    <citation type="journal article" date="2017" name="Nat. Ecol. Evol.">
        <title>Genome expansion and lineage-specific genetic innovations in the forest pathogenic fungi Armillaria.</title>
        <authorList>
            <person name="Sipos G."/>
            <person name="Prasanna A.N."/>
            <person name="Walter M.C."/>
            <person name="O'Connor E."/>
            <person name="Balint B."/>
            <person name="Krizsan K."/>
            <person name="Kiss B."/>
            <person name="Hess J."/>
            <person name="Varga T."/>
            <person name="Slot J."/>
            <person name="Riley R."/>
            <person name="Boka B."/>
            <person name="Rigling D."/>
            <person name="Barry K."/>
            <person name="Lee J."/>
            <person name="Mihaltcheva S."/>
            <person name="LaButti K."/>
            <person name="Lipzen A."/>
            <person name="Waldron R."/>
            <person name="Moloney N.M."/>
            <person name="Sperisen C."/>
            <person name="Kredics L."/>
            <person name="Vagvoelgyi C."/>
            <person name="Patrignani A."/>
            <person name="Fitzpatrick D."/>
            <person name="Nagy I."/>
            <person name="Doyle S."/>
            <person name="Anderson J.B."/>
            <person name="Grigoriev I.V."/>
            <person name="Gueldener U."/>
            <person name="Muensterkoetter M."/>
            <person name="Nagy L.G."/>
        </authorList>
    </citation>
    <scope>NUCLEOTIDE SEQUENCE [LARGE SCALE GENOMIC DNA]</scope>
    <source>
        <strain evidence="2">28-4</strain>
    </source>
</reference>
<evidence type="ECO:0000313" key="1">
    <source>
        <dbReference type="EMBL" id="PBK73943.1"/>
    </source>
</evidence>
<dbReference type="EMBL" id="KZ293419">
    <property type="protein sequence ID" value="PBK73943.1"/>
    <property type="molecule type" value="Genomic_DNA"/>
</dbReference>
<name>A0A2H3CCS4_9AGAR</name>
<dbReference type="AlphaFoldDB" id="A0A2H3CCS4"/>
<protein>
    <submittedName>
        <fullName evidence="1">Uncharacterized protein</fullName>
    </submittedName>
</protein>
<sequence length="247" mass="28147">MNPDIKLYLKPRPVHYKFGNHPWMLLDFGFPYGPFCSWQTIPPDATEIHTVHSPALTAALTTLHVEILPKLRKFHLDIPRIRAAATTSAFSLVTWEGFDAIEQAQGFFACCQYQPVKLMLGDKAPPSPTRYRMSFKHSPEFWKILDDVLFPVGHDMELVDLDTDFQRLLWTSILLVLTENLTPLLELQNYIRSRLRQNPAGYVLECIEKYVLPPLDRWIGGGEAFGDRSKLGCSTTTLLGNGKVKMD</sequence>
<accession>A0A2H3CCS4</accession>
<organism evidence="1 2">
    <name type="scientific">Armillaria solidipes</name>
    <dbReference type="NCBI Taxonomy" id="1076256"/>
    <lineage>
        <taxon>Eukaryota</taxon>
        <taxon>Fungi</taxon>
        <taxon>Dikarya</taxon>
        <taxon>Basidiomycota</taxon>
        <taxon>Agaricomycotina</taxon>
        <taxon>Agaricomycetes</taxon>
        <taxon>Agaricomycetidae</taxon>
        <taxon>Agaricales</taxon>
        <taxon>Marasmiineae</taxon>
        <taxon>Physalacriaceae</taxon>
        <taxon>Armillaria</taxon>
    </lineage>
</organism>
<dbReference type="Proteomes" id="UP000218334">
    <property type="component" value="Unassembled WGS sequence"/>
</dbReference>